<protein>
    <recommendedName>
        <fullName evidence="1">Endoribonuclease L-PSP/chorismate mutase-like domain-containing protein</fullName>
    </recommendedName>
</protein>
<dbReference type="Pfam" id="PF14588">
    <property type="entry name" value="YjgF_endoribonc"/>
    <property type="match status" value="1"/>
</dbReference>
<dbReference type="EMBL" id="CP035945">
    <property type="protein sequence ID" value="QBE99728.1"/>
    <property type="molecule type" value="Genomic_DNA"/>
</dbReference>
<gene>
    <name evidence="2" type="ORF">PMF13cell1_05322</name>
</gene>
<dbReference type="CDD" id="cd02199">
    <property type="entry name" value="YjgF_YER057c_UK114_like_1"/>
    <property type="match status" value="1"/>
</dbReference>
<evidence type="ECO:0000259" key="1">
    <source>
        <dbReference type="Pfam" id="PF14588"/>
    </source>
</evidence>
<reference evidence="2 3" key="1">
    <citation type="submission" date="2019-01" db="EMBL/GenBank/DDBJ databases">
        <title>PMF-metabolizing Aryl O-demethylase.</title>
        <authorList>
            <person name="Kim M."/>
        </authorList>
    </citation>
    <scope>NUCLEOTIDE SEQUENCE [LARGE SCALE GENOMIC DNA]</scope>
    <source>
        <strain evidence="2 3">PMF1</strain>
    </source>
</reference>
<dbReference type="SUPFAM" id="SSF55298">
    <property type="entry name" value="YjgF-like"/>
    <property type="match status" value="1"/>
</dbReference>
<dbReference type="AlphaFoldDB" id="A0A4V0Z8B6"/>
<dbReference type="Gene3D" id="3.30.1330.40">
    <property type="entry name" value="RutC-like"/>
    <property type="match status" value="1"/>
</dbReference>
<dbReference type="KEGG" id="bpro:PMF13cell1_05322"/>
<accession>A0A4V0Z8B6</accession>
<organism evidence="2 3">
    <name type="scientific">Blautia producta</name>
    <dbReference type="NCBI Taxonomy" id="33035"/>
    <lineage>
        <taxon>Bacteria</taxon>
        <taxon>Bacillati</taxon>
        <taxon>Bacillota</taxon>
        <taxon>Clostridia</taxon>
        <taxon>Lachnospirales</taxon>
        <taxon>Lachnospiraceae</taxon>
        <taxon>Blautia</taxon>
    </lineage>
</organism>
<dbReference type="Proteomes" id="UP000289794">
    <property type="component" value="Chromosome"/>
</dbReference>
<evidence type="ECO:0000313" key="2">
    <source>
        <dbReference type="EMBL" id="QBE99728.1"/>
    </source>
</evidence>
<proteinExistence type="predicted"/>
<sequence length="156" mass="17303">MDKINKVILNETEIELQYKKKKGIILLRKSDNLIFVSGHGPEDQVTGIPLYCGRIGKELTPEEGYLAARECGIIILGALKDTLGSFERIERVVRAFGMVNCEGADNDLEGIMDGFSDVMTEVLEERGYHARTVMGTHNLPNNNIPVEIEVIVSVRG</sequence>
<feature type="domain" description="Endoribonuclease L-PSP/chorismate mutase-like" evidence="1">
    <location>
        <begin position="44"/>
        <end position="144"/>
    </location>
</feature>
<dbReference type="PANTHER" id="PTHR43760:SF1">
    <property type="entry name" value="ENDORIBONUCLEASE L-PSP_CHORISMATE MUTASE-LIKE DOMAIN-CONTAINING PROTEIN"/>
    <property type="match status" value="1"/>
</dbReference>
<dbReference type="RefSeq" id="WP_130182709.1">
    <property type="nucleotide sequence ID" value="NZ_CP035945.1"/>
</dbReference>
<evidence type="ECO:0000313" key="3">
    <source>
        <dbReference type="Proteomes" id="UP000289794"/>
    </source>
</evidence>
<dbReference type="InterPro" id="IPR013813">
    <property type="entry name" value="Endoribo_LPSP/chorism_mut-like"/>
</dbReference>
<name>A0A4V0Z8B6_9FIRM</name>
<dbReference type="PANTHER" id="PTHR43760">
    <property type="entry name" value="ENDORIBONUCLEASE-RELATED"/>
    <property type="match status" value="1"/>
</dbReference>
<dbReference type="InterPro" id="IPR035959">
    <property type="entry name" value="RutC-like_sf"/>
</dbReference>